<sequence length="61" mass="6995">MKILSFFSFLEIDFSDFIISLICPQISPVPRKTKSVPKRSLEPKKNSKANALELLIFILLE</sequence>
<protein>
    <submittedName>
        <fullName evidence="1">Uncharacterized protein</fullName>
    </submittedName>
</protein>
<name>A0A1X1KW35_STRMT</name>
<accession>A0A1X1KW35</accession>
<dbReference type="EMBL" id="NCVM01000025">
    <property type="protein sequence ID" value="ORP03614.1"/>
    <property type="molecule type" value="Genomic_DNA"/>
</dbReference>
<dbReference type="Proteomes" id="UP000193388">
    <property type="component" value="Unassembled WGS sequence"/>
</dbReference>
<evidence type="ECO:0000313" key="1">
    <source>
        <dbReference type="EMBL" id="ORP03614.1"/>
    </source>
</evidence>
<proteinExistence type="predicted"/>
<dbReference type="AlphaFoldDB" id="A0A1X1KW35"/>
<evidence type="ECO:0000313" key="2">
    <source>
        <dbReference type="Proteomes" id="UP000193388"/>
    </source>
</evidence>
<gene>
    <name evidence="1" type="ORF">B7693_03480</name>
</gene>
<comment type="caution">
    <text evidence="1">The sequence shown here is derived from an EMBL/GenBank/DDBJ whole genome shotgun (WGS) entry which is preliminary data.</text>
</comment>
<organism evidence="1 2">
    <name type="scientific">Streptococcus mitis</name>
    <dbReference type="NCBI Taxonomy" id="28037"/>
    <lineage>
        <taxon>Bacteria</taxon>
        <taxon>Bacillati</taxon>
        <taxon>Bacillota</taxon>
        <taxon>Bacilli</taxon>
        <taxon>Lactobacillales</taxon>
        <taxon>Streptococcaceae</taxon>
        <taxon>Streptococcus</taxon>
        <taxon>Streptococcus mitis group</taxon>
    </lineage>
</organism>
<reference evidence="1 2" key="1">
    <citation type="journal article" date="2016" name="Eur. J. Clin. Microbiol. Infect. Dis.">
        <title>Whole genome sequencing as a tool for phylogenetic analysis of clinical strains of Mitis group streptococci.</title>
        <authorList>
            <person name="Rasmussen L.H."/>
            <person name="Dargis R."/>
            <person name="Hojholt K."/>
            <person name="Christensen J.J."/>
            <person name="Skovgaard O."/>
            <person name="Justesen U.S."/>
            <person name="Rosenvinge F.S."/>
            <person name="Moser C."/>
            <person name="Lukjancenko O."/>
            <person name="Rasmussen S."/>
            <person name="Nielsen X.C."/>
        </authorList>
    </citation>
    <scope>NUCLEOTIDE SEQUENCE [LARGE SCALE GENOMIC DNA]</scope>
    <source>
        <strain evidence="1 2">B_5756_13</strain>
    </source>
</reference>